<dbReference type="EMBL" id="BOQL01000042">
    <property type="protein sequence ID" value="GIM72501.1"/>
    <property type="molecule type" value="Genomic_DNA"/>
</dbReference>
<name>A0A919SIS8_9ACTN</name>
<keyword evidence="1" id="KW-0472">Membrane</keyword>
<sequence length="408" mass="42843">MNKHPDSADRDAAALLSPLAGDPAGPSRIDVAGAMAEGRRRRRTRWWTSGIAVVAATATTAAGGTLAFSALGRPTTPPPRPIVNASPSIAVAAPPAGPKDCTVSRLPTDGFEKALVTGGDPSGRWHVGRLYPPGRAQQRPLVLWRDGKIVSKVLFDGGDDSLTDVNSRGVAVGSGFDPDISPYVYSDGKARTLAGGEGAASAINDAGVVVGSLGPLYEGVPARWPSTTAKPQRLPLPAGAEAGEAGDIDEAGNVLGTITPKGKEGTGYLWLADGTTRRMPLPEVDGRKADMFWPAAIRDGWVVGRAVFDTADSRSFAYFRYRIASNRYERLVNGAGMPARVAANGWVVGEAERPVITVGTRNTKLPAYSKLKGEHDYIVESISDDGLVVAGYSAGPDTANHPLLWRCR</sequence>
<accession>A0A919SIS8</accession>
<proteinExistence type="predicted"/>
<comment type="caution">
    <text evidence="2">The sequence shown here is derived from an EMBL/GenBank/DDBJ whole genome shotgun (WGS) entry which is preliminary data.</text>
</comment>
<dbReference type="RefSeq" id="WP_212991082.1">
    <property type="nucleotide sequence ID" value="NZ_BAABEA010000002.1"/>
</dbReference>
<protein>
    <submittedName>
        <fullName evidence="2">Uncharacterized protein</fullName>
    </submittedName>
</protein>
<evidence type="ECO:0000313" key="3">
    <source>
        <dbReference type="Proteomes" id="UP000681340"/>
    </source>
</evidence>
<gene>
    <name evidence="2" type="ORF">Aau02nite_51300</name>
</gene>
<evidence type="ECO:0000256" key="1">
    <source>
        <dbReference type="SAM" id="Phobius"/>
    </source>
</evidence>
<keyword evidence="3" id="KW-1185">Reference proteome</keyword>
<organism evidence="2 3">
    <name type="scientific">Actinoplanes auranticolor</name>
    <dbReference type="NCBI Taxonomy" id="47988"/>
    <lineage>
        <taxon>Bacteria</taxon>
        <taxon>Bacillati</taxon>
        <taxon>Actinomycetota</taxon>
        <taxon>Actinomycetes</taxon>
        <taxon>Micromonosporales</taxon>
        <taxon>Micromonosporaceae</taxon>
        <taxon>Actinoplanes</taxon>
    </lineage>
</organism>
<dbReference type="Proteomes" id="UP000681340">
    <property type="component" value="Unassembled WGS sequence"/>
</dbReference>
<feature type="transmembrane region" description="Helical" evidence="1">
    <location>
        <begin position="46"/>
        <end position="71"/>
    </location>
</feature>
<evidence type="ECO:0000313" key="2">
    <source>
        <dbReference type="EMBL" id="GIM72501.1"/>
    </source>
</evidence>
<reference evidence="2" key="1">
    <citation type="submission" date="2021-03" db="EMBL/GenBank/DDBJ databases">
        <title>Whole genome shotgun sequence of Actinoplanes auranticolor NBRC 12245.</title>
        <authorList>
            <person name="Komaki H."/>
            <person name="Tamura T."/>
        </authorList>
    </citation>
    <scope>NUCLEOTIDE SEQUENCE</scope>
    <source>
        <strain evidence="2">NBRC 12245</strain>
    </source>
</reference>
<keyword evidence="1" id="KW-0812">Transmembrane</keyword>
<keyword evidence="1" id="KW-1133">Transmembrane helix</keyword>
<dbReference type="AlphaFoldDB" id="A0A919SIS8"/>